<dbReference type="AlphaFoldDB" id="A0A420DN45"/>
<comment type="caution">
    <text evidence="2">The sequence shown here is derived from an EMBL/GenBank/DDBJ whole genome shotgun (WGS) entry which is preliminary data.</text>
</comment>
<dbReference type="GO" id="GO:0046381">
    <property type="term" value="P:CMP-N-acetylneuraminate metabolic process"/>
    <property type="evidence" value="ECO:0007669"/>
    <property type="project" value="TreeGrafter"/>
</dbReference>
<sequence>MHIEFVNHASVLIRHGNIGLLSDPWYEGPAFHKGWRLLVETDAPEVEALLGRTTHIWVSHEHPDHFSVGFFKRFGQIIRDRGITLLFQEIDDQRVADFLRAEGFTIIFLPFGHAVDLGDEVSVTCIKDEFIDSALSIRAGDTHILNLNDCNVGTIARAQEFRDAVGTCDILLTQFSYAAWKGGRDNRAWRVTAAQEKLCNIAVQAEVLQPRMIIPFASFVTFAHERNHYLNDAANTPDTVVANFQAAPFAVQVMAPGDVTDGTTDPAASAAACGWWRGKYAKASDTLMTYESVQASALEAAFAKWRKRVFQNNSVATMKFAQKFSPVKVLQPVVVELDDLVSSWQIDPPKGTFTRTDAPADLIMHSESLEFMFLNSFGFDTLTVSGTFEEARDGGFSRAARSIAIENLNNLGIRFGMGLLFNPKIIAVILERLRGVSAKMGRKEA</sequence>
<comment type="similarity">
    <text evidence="1">Belongs to the CMP-Neu5Ac hydroxylase family.</text>
</comment>
<evidence type="ECO:0000313" key="2">
    <source>
        <dbReference type="EMBL" id="RKE95635.1"/>
    </source>
</evidence>
<gene>
    <name evidence="2" type="ORF">C8N30_0172</name>
</gene>
<accession>A0A420DN45</accession>
<protein>
    <recommendedName>
        <fullName evidence="4">Beta-lactamase family protein</fullName>
    </recommendedName>
</protein>
<evidence type="ECO:0008006" key="4">
    <source>
        <dbReference type="Google" id="ProtNLM"/>
    </source>
</evidence>
<dbReference type="InterPro" id="IPR036866">
    <property type="entry name" value="RibonucZ/Hydroxyglut_hydro"/>
</dbReference>
<organism evidence="2 3">
    <name type="scientific">Sulfitobacter guttiformis</name>
    <dbReference type="NCBI Taxonomy" id="74349"/>
    <lineage>
        <taxon>Bacteria</taxon>
        <taxon>Pseudomonadati</taxon>
        <taxon>Pseudomonadota</taxon>
        <taxon>Alphaproteobacteria</taxon>
        <taxon>Rhodobacterales</taxon>
        <taxon>Roseobacteraceae</taxon>
        <taxon>Sulfitobacter</taxon>
    </lineage>
</organism>
<dbReference type="GO" id="GO:0005737">
    <property type="term" value="C:cytoplasm"/>
    <property type="evidence" value="ECO:0007669"/>
    <property type="project" value="TreeGrafter"/>
</dbReference>
<proteinExistence type="inferred from homology"/>
<dbReference type="PANTHER" id="PTHR46522:SF1">
    <property type="entry name" value="INACTIVE CYTIDINE MONOPHOSPHATE-N-ACETYLNEURAMINIC ACID HYDROXYLASE"/>
    <property type="match status" value="1"/>
</dbReference>
<evidence type="ECO:0000313" key="3">
    <source>
        <dbReference type="Proteomes" id="UP000284407"/>
    </source>
</evidence>
<dbReference type="STRING" id="1443111.Z949_2128"/>
<dbReference type="OrthoDB" id="9769355at2"/>
<dbReference type="GO" id="GO:0030338">
    <property type="term" value="F:CMP-N-acetylneuraminate monooxygenase activity"/>
    <property type="evidence" value="ECO:0007669"/>
    <property type="project" value="TreeGrafter"/>
</dbReference>
<dbReference type="InterPro" id="IPR027033">
    <property type="entry name" value="Cnh"/>
</dbReference>
<dbReference type="PANTHER" id="PTHR46522">
    <property type="entry name" value="CYTIDINE MONOPHOSPHATE-N-ACETYLNEURAMINIC ACID HYDROXYLASE"/>
    <property type="match status" value="1"/>
</dbReference>
<evidence type="ECO:0000256" key="1">
    <source>
        <dbReference type="ARBA" id="ARBA00010303"/>
    </source>
</evidence>
<dbReference type="SUPFAM" id="SSF56281">
    <property type="entry name" value="Metallo-hydrolase/oxidoreductase"/>
    <property type="match status" value="1"/>
</dbReference>
<dbReference type="Proteomes" id="UP000284407">
    <property type="component" value="Unassembled WGS sequence"/>
</dbReference>
<keyword evidence="3" id="KW-1185">Reference proteome</keyword>
<reference evidence="2 3" key="1">
    <citation type="submission" date="2018-09" db="EMBL/GenBank/DDBJ databases">
        <title>Genomic Encyclopedia of Archaeal and Bacterial Type Strains, Phase II (KMG-II): from individual species to whole genera.</title>
        <authorList>
            <person name="Goeker M."/>
        </authorList>
    </citation>
    <scope>NUCLEOTIDE SEQUENCE [LARGE SCALE GENOMIC DNA]</scope>
    <source>
        <strain evidence="2 3">DSM 11458</strain>
    </source>
</reference>
<dbReference type="EMBL" id="RAQK01000001">
    <property type="protein sequence ID" value="RKE95635.1"/>
    <property type="molecule type" value="Genomic_DNA"/>
</dbReference>
<dbReference type="RefSeq" id="WP_025062593.1">
    <property type="nucleotide sequence ID" value="NZ_RAQK01000001.1"/>
</dbReference>
<name>A0A420DN45_9RHOB</name>
<dbReference type="Gene3D" id="3.60.15.10">
    <property type="entry name" value="Ribonuclease Z/Hydroxyacylglutathione hydrolase-like"/>
    <property type="match status" value="1"/>
</dbReference>